<organism evidence="2 3">
    <name type="scientific">Liparis tanakae</name>
    <name type="common">Tanaka's snailfish</name>
    <dbReference type="NCBI Taxonomy" id="230148"/>
    <lineage>
        <taxon>Eukaryota</taxon>
        <taxon>Metazoa</taxon>
        <taxon>Chordata</taxon>
        <taxon>Craniata</taxon>
        <taxon>Vertebrata</taxon>
        <taxon>Euteleostomi</taxon>
        <taxon>Actinopterygii</taxon>
        <taxon>Neopterygii</taxon>
        <taxon>Teleostei</taxon>
        <taxon>Neoteleostei</taxon>
        <taxon>Acanthomorphata</taxon>
        <taxon>Eupercaria</taxon>
        <taxon>Perciformes</taxon>
        <taxon>Cottioidei</taxon>
        <taxon>Cottales</taxon>
        <taxon>Liparidae</taxon>
        <taxon>Liparis</taxon>
    </lineage>
</organism>
<dbReference type="AlphaFoldDB" id="A0A4Z2H5U4"/>
<evidence type="ECO:0000313" key="3">
    <source>
        <dbReference type="Proteomes" id="UP000314294"/>
    </source>
</evidence>
<comment type="caution">
    <text evidence="2">The sequence shown here is derived from an EMBL/GenBank/DDBJ whole genome shotgun (WGS) entry which is preliminary data.</text>
</comment>
<accession>A0A4Z2H5U4</accession>
<feature type="region of interest" description="Disordered" evidence="1">
    <location>
        <begin position="57"/>
        <end position="80"/>
    </location>
</feature>
<dbReference type="Proteomes" id="UP000314294">
    <property type="component" value="Unassembled WGS sequence"/>
</dbReference>
<name>A0A4Z2H5U4_9TELE</name>
<gene>
    <name evidence="2" type="ORF">EYF80_028542</name>
</gene>
<reference evidence="2 3" key="1">
    <citation type="submission" date="2019-03" db="EMBL/GenBank/DDBJ databases">
        <title>First draft genome of Liparis tanakae, snailfish: a comprehensive survey of snailfish specific genes.</title>
        <authorList>
            <person name="Kim W."/>
            <person name="Song I."/>
            <person name="Jeong J.-H."/>
            <person name="Kim D."/>
            <person name="Kim S."/>
            <person name="Ryu S."/>
            <person name="Song J.Y."/>
            <person name="Lee S.K."/>
        </authorList>
    </citation>
    <scope>NUCLEOTIDE SEQUENCE [LARGE SCALE GENOMIC DNA]</scope>
    <source>
        <tissue evidence="2">Muscle</tissue>
    </source>
</reference>
<keyword evidence="3" id="KW-1185">Reference proteome</keyword>
<dbReference type="EMBL" id="SRLO01000319">
    <property type="protein sequence ID" value="TNN61247.1"/>
    <property type="molecule type" value="Genomic_DNA"/>
</dbReference>
<proteinExistence type="predicted"/>
<feature type="compositionally biased region" description="Basic and acidic residues" evidence="1">
    <location>
        <begin position="13"/>
        <end position="30"/>
    </location>
</feature>
<evidence type="ECO:0000256" key="1">
    <source>
        <dbReference type="SAM" id="MobiDB-lite"/>
    </source>
</evidence>
<feature type="compositionally biased region" description="Basic and acidic residues" evidence="1">
    <location>
        <begin position="68"/>
        <end position="80"/>
    </location>
</feature>
<protein>
    <submittedName>
        <fullName evidence="2">Uncharacterized protein</fullName>
    </submittedName>
</protein>
<sequence length="80" mass="8710">MVPRSPKGMMGGRPEESWTSKGGADEKESRGYVYTIQLRSTRDNNIPAAVTGIQFSRGGHRGVTGAPEENKDEMRVTGDI</sequence>
<feature type="region of interest" description="Disordered" evidence="1">
    <location>
        <begin position="1"/>
        <end position="30"/>
    </location>
</feature>
<evidence type="ECO:0000313" key="2">
    <source>
        <dbReference type="EMBL" id="TNN61247.1"/>
    </source>
</evidence>